<gene>
    <name evidence="1" type="ORF">KN1_18050</name>
</gene>
<name>A0A8D5U7R8_9CREN</name>
<dbReference type="Proteomes" id="UP000825123">
    <property type="component" value="Chromosome"/>
</dbReference>
<reference evidence="1 2" key="1">
    <citation type="submission" date="2021-04" db="EMBL/GenBank/DDBJ databases">
        <title>Complete genome sequence of Stygiolobus sp. KN-1.</title>
        <authorList>
            <person name="Nakamura K."/>
            <person name="Sakai H."/>
            <person name="Kurosawa N."/>
        </authorList>
    </citation>
    <scope>NUCLEOTIDE SEQUENCE [LARGE SCALE GENOMIC DNA]</scope>
    <source>
        <strain evidence="1 2">KN-1</strain>
    </source>
</reference>
<dbReference type="AlphaFoldDB" id="A0A8D5U7R8"/>
<evidence type="ECO:0000313" key="2">
    <source>
        <dbReference type="Proteomes" id="UP000825123"/>
    </source>
</evidence>
<dbReference type="EMBL" id="AP024597">
    <property type="protein sequence ID" value="BCU70508.1"/>
    <property type="molecule type" value="Genomic_DNA"/>
</dbReference>
<sequence>MIHLDCKNLTKSLVELWIGNSKETEKLSKECMDSLKDEIHELREKIKQIKREVESNYLLPELLRDNGITSQDLLKLALYELSRRMYIFSGANISKERSNLKYMWVDLGFKKIIKAFCEDCYGYLSVQLDNGFIIMVDGVIYAEFFKTDENNAVDLILDTIKSRRGK</sequence>
<accession>A0A8D5U7R8</accession>
<evidence type="ECO:0000313" key="1">
    <source>
        <dbReference type="EMBL" id="BCU70508.1"/>
    </source>
</evidence>
<proteinExistence type="predicted"/>
<dbReference type="KEGG" id="csty:KN1_18050"/>
<keyword evidence="2" id="KW-1185">Reference proteome</keyword>
<organism evidence="1 2">
    <name type="scientific">Stygiolobus caldivivus</name>
    <dbReference type="NCBI Taxonomy" id="2824673"/>
    <lineage>
        <taxon>Archaea</taxon>
        <taxon>Thermoproteota</taxon>
        <taxon>Thermoprotei</taxon>
        <taxon>Sulfolobales</taxon>
        <taxon>Sulfolobaceae</taxon>
        <taxon>Stygiolobus</taxon>
    </lineage>
</organism>
<protein>
    <submittedName>
        <fullName evidence="1">Uncharacterized protein</fullName>
    </submittedName>
</protein>